<dbReference type="Pfam" id="PF02518">
    <property type="entry name" value="HATPase_c"/>
    <property type="match status" value="1"/>
</dbReference>
<dbReference type="InterPro" id="IPR003594">
    <property type="entry name" value="HATPase_dom"/>
</dbReference>
<evidence type="ECO:0000256" key="1">
    <source>
        <dbReference type="ARBA" id="ARBA00000085"/>
    </source>
</evidence>
<dbReference type="InterPro" id="IPR036097">
    <property type="entry name" value="HisK_dim/P_sf"/>
</dbReference>
<dbReference type="SUPFAM" id="SSF47384">
    <property type="entry name" value="Homodimeric domain of signal transducing histidine kinase"/>
    <property type="match status" value="1"/>
</dbReference>
<keyword evidence="10" id="KW-0812">Transmembrane</keyword>
<proteinExistence type="predicted"/>
<dbReference type="SUPFAM" id="SSF55874">
    <property type="entry name" value="ATPase domain of HSP90 chaperone/DNA topoisomerase II/histidine kinase"/>
    <property type="match status" value="1"/>
</dbReference>
<dbReference type="InterPro" id="IPR001789">
    <property type="entry name" value="Sig_transdc_resp-reg_receiver"/>
</dbReference>
<dbReference type="Gene3D" id="3.40.50.2300">
    <property type="match status" value="1"/>
</dbReference>
<feature type="domain" description="Response regulatory" evidence="12">
    <location>
        <begin position="662"/>
        <end position="778"/>
    </location>
</feature>
<feature type="domain" description="Histidine kinase" evidence="11">
    <location>
        <begin position="427"/>
        <end position="642"/>
    </location>
</feature>
<evidence type="ECO:0000256" key="6">
    <source>
        <dbReference type="ARBA" id="ARBA00022777"/>
    </source>
</evidence>
<comment type="catalytic activity">
    <reaction evidence="1">
        <text>ATP + protein L-histidine = ADP + protein N-phospho-L-histidine.</text>
        <dbReference type="EC" id="2.7.13.3"/>
    </reaction>
</comment>
<evidence type="ECO:0000256" key="8">
    <source>
        <dbReference type="ARBA" id="ARBA00023012"/>
    </source>
</evidence>
<sequence>MKNKTRPYILPAVLVLSFSYLLFAYLITRNISPASIPLSIFLFSLLVGGVLFALFRLDHQQELRSSIEDLDALNEISVLMTQGVEVDDLFKKVFAKVQEQLPALSAGALFLVDWQGEDLGLAASVALPLESISDLKERRAKSGYGVIERVAKGGEAQQKDSLPSLQKEGTTLCGAVPLRSSERVVGVLSFWSSQPTDLTPREKKWLEAVGGQIGLALERIQLQKSHLRREKEALALFQLSQATTSSLSIDTVVKIILNHVAGITESEAVWIMLYNPIQRLLEVVAARGFSDQISLKSLTLRPGQGVLGEVFEKEKLIFVPDVRKDHRLVYRDVTERSGITSMIGIPLMVKGKAIGVIGLFCPKSVEAGRIQQERLDFLTTIASQVAIAIDNVKLYQDLEQKVTELRRLQGQLIQTEKLSAIGELVSGVAHEINNPLTSVVGFTQLLLETTENPRDREFLEKIFSEAMSCSEIIRNLLTFARRHPAEKSYNNINDIIRKALELKRYQLETDGVEIIENLSDSIPPIWVDPHQMQQVFFNIIHNAHQALLEKKKLSTSPLRLTISSESRNGLVSISFHDTGQGILPDVLPKVFEPFFTTKEVGVGTGLGLSISYGIVKEHGGEILIENLFGEGVTFIVTFPINGQGRDRRVAEGAKGGSYAGRRILIVDDSNAALEMCTYILRSEGFRVEGVESGRAALERLRSEDYDLILTDLGIADMPGLAFHDALLKEYPVMAEKILFLAEERINPEARRFLEERKVEILFRPFGMTALKEAVYRSLITSLKA</sequence>
<comment type="caution">
    <text evidence="13">The sequence shown here is derived from an EMBL/GenBank/DDBJ whole genome shotgun (WGS) entry which is preliminary data.</text>
</comment>
<dbReference type="RefSeq" id="WP_168060158.1">
    <property type="nucleotide sequence ID" value="NZ_VTOW01000002.1"/>
</dbReference>
<dbReference type="InterPro" id="IPR004358">
    <property type="entry name" value="Sig_transdc_His_kin-like_C"/>
</dbReference>
<evidence type="ECO:0000256" key="2">
    <source>
        <dbReference type="ARBA" id="ARBA00012438"/>
    </source>
</evidence>
<dbReference type="GO" id="GO:0000155">
    <property type="term" value="F:phosphorelay sensor kinase activity"/>
    <property type="evidence" value="ECO:0007669"/>
    <property type="project" value="InterPro"/>
</dbReference>
<evidence type="ECO:0000256" key="10">
    <source>
        <dbReference type="SAM" id="Phobius"/>
    </source>
</evidence>
<dbReference type="Gene3D" id="3.30.450.40">
    <property type="match status" value="2"/>
</dbReference>
<evidence type="ECO:0000259" key="12">
    <source>
        <dbReference type="PROSITE" id="PS50110"/>
    </source>
</evidence>
<dbReference type="CDD" id="cd00082">
    <property type="entry name" value="HisKA"/>
    <property type="match status" value="1"/>
</dbReference>
<feature type="transmembrane region" description="Helical" evidence="10">
    <location>
        <begin position="7"/>
        <end position="28"/>
    </location>
</feature>
<keyword evidence="14" id="KW-1185">Reference proteome</keyword>
<dbReference type="Proteomes" id="UP000534783">
    <property type="component" value="Unassembled WGS sequence"/>
</dbReference>
<dbReference type="SMART" id="SM00387">
    <property type="entry name" value="HATPase_c"/>
    <property type="match status" value="1"/>
</dbReference>
<dbReference type="InterPro" id="IPR011006">
    <property type="entry name" value="CheY-like_superfamily"/>
</dbReference>
<evidence type="ECO:0000256" key="5">
    <source>
        <dbReference type="ARBA" id="ARBA00022741"/>
    </source>
</evidence>
<name>A0A7X6IB72_9BACT</name>
<dbReference type="SUPFAM" id="SSF55781">
    <property type="entry name" value="GAF domain-like"/>
    <property type="match status" value="2"/>
</dbReference>
<dbReference type="Pfam" id="PF13185">
    <property type="entry name" value="GAF_2"/>
    <property type="match status" value="2"/>
</dbReference>
<dbReference type="InterPro" id="IPR029016">
    <property type="entry name" value="GAF-like_dom_sf"/>
</dbReference>
<evidence type="ECO:0000256" key="9">
    <source>
        <dbReference type="PROSITE-ProRule" id="PRU00169"/>
    </source>
</evidence>
<evidence type="ECO:0000256" key="4">
    <source>
        <dbReference type="ARBA" id="ARBA00022679"/>
    </source>
</evidence>
<evidence type="ECO:0000313" key="13">
    <source>
        <dbReference type="EMBL" id="NKE71486.1"/>
    </source>
</evidence>
<keyword evidence="4" id="KW-0808">Transferase</keyword>
<keyword evidence="5" id="KW-0547">Nucleotide-binding</keyword>
<dbReference type="InterPro" id="IPR003018">
    <property type="entry name" value="GAF"/>
</dbReference>
<dbReference type="InterPro" id="IPR036890">
    <property type="entry name" value="HATPase_C_sf"/>
</dbReference>
<evidence type="ECO:0000259" key="11">
    <source>
        <dbReference type="PROSITE" id="PS50109"/>
    </source>
</evidence>
<keyword evidence="3 9" id="KW-0597">Phosphoprotein</keyword>
<dbReference type="Gene3D" id="3.30.565.10">
    <property type="entry name" value="Histidine kinase-like ATPase, C-terminal domain"/>
    <property type="match status" value="1"/>
</dbReference>
<dbReference type="Pfam" id="PF00072">
    <property type="entry name" value="Response_reg"/>
    <property type="match status" value="1"/>
</dbReference>
<evidence type="ECO:0000256" key="3">
    <source>
        <dbReference type="ARBA" id="ARBA00022553"/>
    </source>
</evidence>
<dbReference type="SMART" id="SM00065">
    <property type="entry name" value="GAF"/>
    <property type="match status" value="2"/>
</dbReference>
<protein>
    <recommendedName>
        <fullName evidence="2">histidine kinase</fullName>
        <ecNumber evidence="2">2.7.13.3</ecNumber>
    </recommendedName>
</protein>
<dbReference type="EMBL" id="VTOW01000002">
    <property type="protein sequence ID" value="NKE71486.1"/>
    <property type="molecule type" value="Genomic_DNA"/>
</dbReference>
<keyword evidence="10" id="KW-0472">Membrane</keyword>
<reference evidence="13 14" key="1">
    <citation type="journal article" date="2020" name="Nature">
        <title>Bacterial chemolithoautotrophy via manganese oxidation.</title>
        <authorList>
            <person name="Yu H."/>
            <person name="Leadbetter J.R."/>
        </authorList>
    </citation>
    <scope>NUCLEOTIDE SEQUENCE [LARGE SCALE GENOMIC DNA]</scope>
    <source>
        <strain evidence="13 14">Mn-1</strain>
    </source>
</reference>
<dbReference type="InterPro" id="IPR003661">
    <property type="entry name" value="HisK_dim/P_dom"/>
</dbReference>
<keyword evidence="8" id="KW-0902">Two-component regulatory system</keyword>
<dbReference type="PROSITE" id="PS50109">
    <property type="entry name" value="HIS_KIN"/>
    <property type="match status" value="1"/>
</dbReference>
<dbReference type="PANTHER" id="PTHR43065:SF46">
    <property type="entry name" value="C4-DICARBOXYLATE TRANSPORT SENSOR PROTEIN DCTB"/>
    <property type="match status" value="1"/>
</dbReference>
<dbReference type="SMART" id="SM00388">
    <property type="entry name" value="HisKA"/>
    <property type="match status" value="1"/>
</dbReference>
<keyword evidence="10" id="KW-1133">Transmembrane helix</keyword>
<dbReference type="AlphaFoldDB" id="A0A7X6IB72"/>
<gene>
    <name evidence="13" type="ORF">MNODULE_12120</name>
</gene>
<evidence type="ECO:0000313" key="14">
    <source>
        <dbReference type="Proteomes" id="UP000534783"/>
    </source>
</evidence>
<dbReference type="Pfam" id="PF00512">
    <property type="entry name" value="HisKA"/>
    <property type="match status" value="1"/>
</dbReference>
<dbReference type="EC" id="2.7.13.3" evidence="2"/>
<dbReference type="GO" id="GO:0005524">
    <property type="term" value="F:ATP binding"/>
    <property type="evidence" value="ECO:0007669"/>
    <property type="project" value="UniProtKB-KW"/>
</dbReference>
<keyword evidence="6" id="KW-0418">Kinase</keyword>
<dbReference type="InterPro" id="IPR005467">
    <property type="entry name" value="His_kinase_dom"/>
</dbReference>
<dbReference type="PANTHER" id="PTHR43065">
    <property type="entry name" value="SENSOR HISTIDINE KINASE"/>
    <property type="match status" value="1"/>
</dbReference>
<accession>A0A7X6IB72</accession>
<dbReference type="SMART" id="SM00448">
    <property type="entry name" value="REC"/>
    <property type="match status" value="1"/>
</dbReference>
<evidence type="ECO:0000256" key="7">
    <source>
        <dbReference type="ARBA" id="ARBA00022840"/>
    </source>
</evidence>
<organism evidence="13 14">
    <name type="scientific">Candidatus Manganitrophus noduliformans</name>
    <dbReference type="NCBI Taxonomy" id="2606439"/>
    <lineage>
        <taxon>Bacteria</taxon>
        <taxon>Pseudomonadati</taxon>
        <taxon>Nitrospirota</taxon>
        <taxon>Nitrospiria</taxon>
        <taxon>Candidatus Troglogloeales</taxon>
        <taxon>Candidatus Manganitrophaceae</taxon>
        <taxon>Candidatus Manganitrophus</taxon>
    </lineage>
</organism>
<dbReference type="PRINTS" id="PR00344">
    <property type="entry name" value="BCTRLSENSOR"/>
</dbReference>
<feature type="transmembrane region" description="Helical" evidence="10">
    <location>
        <begin position="34"/>
        <end position="55"/>
    </location>
</feature>
<dbReference type="SUPFAM" id="SSF52172">
    <property type="entry name" value="CheY-like"/>
    <property type="match status" value="1"/>
</dbReference>
<feature type="modified residue" description="4-aspartylphosphate" evidence="9">
    <location>
        <position position="711"/>
    </location>
</feature>
<dbReference type="Gene3D" id="1.10.287.130">
    <property type="match status" value="1"/>
</dbReference>
<keyword evidence="7" id="KW-0067">ATP-binding</keyword>
<dbReference type="PROSITE" id="PS50110">
    <property type="entry name" value="RESPONSE_REGULATORY"/>
    <property type="match status" value="1"/>
</dbReference>